<dbReference type="EMBL" id="JBHSHE010000067">
    <property type="protein sequence ID" value="MFC4717378.1"/>
    <property type="molecule type" value="Genomic_DNA"/>
</dbReference>
<sequence>MASTYPLVAPLRNPEGADSSLMYGRSRHESPLLMLDTLTDLAN</sequence>
<evidence type="ECO:0000313" key="3">
    <source>
        <dbReference type="Proteomes" id="UP001595884"/>
    </source>
</evidence>
<name>A0ABV9MRU8_9MICC</name>
<accession>A0ABV9MRU8</accession>
<evidence type="ECO:0000313" key="2">
    <source>
        <dbReference type="EMBL" id="MFC4717378.1"/>
    </source>
</evidence>
<organism evidence="2 3">
    <name type="scientific">Glutamicibacter bergerei</name>
    <dbReference type="NCBI Taxonomy" id="256702"/>
    <lineage>
        <taxon>Bacteria</taxon>
        <taxon>Bacillati</taxon>
        <taxon>Actinomycetota</taxon>
        <taxon>Actinomycetes</taxon>
        <taxon>Micrococcales</taxon>
        <taxon>Micrococcaceae</taxon>
        <taxon>Glutamicibacter</taxon>
    </lineage>
</organism>
<comment type="caution">
    <text evidence="2">The sequence shown here is derived from an EMBL/GenBank/DDBJ whole genome shotgun (WGS) entry which is preliminary data.</text>
</comment>
<gene>
    <name evidence="2" type="ORF">ACFO7V_14715</name>
</gene>
<evidence type="ECO:0000256" key="1">
    <source>
        <dbReference type="SAM" id="MobiDB-lite"/>
    </source>
</evidence>
<feature type="region of interest" description="Disordered" evidence="1">
    <location>
        <begin position="1"/>
        <end position="23"/>
    </location>
</feature>
<proteinExistence type="predicted"/>
<reference evidence="3" key="1">
    <citation type="journal article" date="2019" name="Int. J. Syst. Evol. Microbiol.">
        <title>The Global Catalogue of Microorganisms (GCM) 10K type strain sequencing project: providing services to taxonomists for standard genome sequencing and annotation.</title>
        <authorList>
            <consortium name="The Broad Institute Genomics Platform"/>
            <consortium name="The Broad Institute Genome Sequencing Center for Infectious Disease"/>
            <person name="Wu L."/>
            <person name="Ma J."/>
        </authorList>
    </citation>
    <scope>NUCLEOTIDE SEQUENCE [LARGE SCALE GENOMIC DNA]</scope>
    <source>
        <strain evidence="3">CGMCC 1.12849</strain>
    </source>
</reference>
<dbReference type="Proteomes" id="UP001595884">
    <property type="component" value="Unassembled WGS sequence"/>
</dbReference>
<keyword evidence="3" id="KW-1185">Reference proteome</keyword>
<dbReference type="RefSeq" id="WP_257997947.1">
    <property type="nucleotide sequence ID" value="NZ_BAAAVQ010000041.1"/>
</dbReference>
<protein>
    <submittedName>
        <fullName evidence="2">Uncharacterized protein</fullName>
    </submittedName>
</protein>